<dbReference type="RefSeq" id="WP_122102420.1">
    <property type="nucleotide sequence ID" value="NZ_RFLY01000021.1"/>
</dbReference>
<dbReference type="NCBIfam" id="TIGR03696">
    <property type="entry name" value="Rhs_assc_core"/>
    <property type="match status" value="1"/>
</dbReference>
<keyword evidence="4" id="KW-1185">Reference proteome</keyword>
<dbReference type="Gene3D" id="2.180.10.10">
    <property type="entry name" value="RHS repeat-associated core"/>
    <property type="match status" value="1"/>
</dbReference>
<keyword evidence="2" id="KW-0812">Transmembrane</keyword>
<gene>
    <name evidence="3" type="ORF">EBB59_12150</name>
</gene>
<evidence type="ECO:0000256" key="1">
    <source>
        <dbReference type="SAM" id="MobiDB-lite"/>
    </source>
</evidence>
<reference evidence="3 4" key="1">
    <citation type="submission" date="2018-10" db="EMBL/GenBank/DDBJ databases">
        <title>Proposal of Lysobacter pythonis sp. nov. isolated from royal pythons (Python regius).</title>
        <authorList>
            <person name="Hans-Juergen B."/>
            <person name="Huptas C."/>
            <person name="Sandra B."/>
            <person name="Igor L."/>
            <person name="Joachim S."/>
            <person name="Siegfried S."/>
            <person name="Mareike W."/>
            <person name="Peter K."/>
        </authorList>
    </citation>
    <scope>NUCLEOTIDE SEQUENCE [LARGE SCALE GENOMIC DNA]</scope>
    <source>
        <strain evidence="3 4">4284/11</strain>
    </source>
</reference>
<feature type="region of interest" description="Disordered" evidence="1">
    <location>
        <begin position="171"/>
        <end position="204"/>
    </location>
</feature>
<comment type="caution">
    <text evidence="3">The sequence shown here is derived from an EMBL/GenBank/DDBJ whole genome shotgun (WGS) entry which is preliminary data.</text>
</comment>
<dbReference type="InterPro" id="IPR022385">
    <property type="entry name" value="Rhs_assc_core"/>
</dbReference>
<dbReference type="Proteomes" id="UP000275012">
    <property type="component" value="Unassembled WGS sequence"/>
</dbReference>
<organism evidence="3 4">
    <name type="scientific">Solilutibacter pythonis</name>
    <dbReference type="NCBI Taxonomy" id="2483112"/>
    <lineage>
        <taxon>Bacteria</taxon>
        <taxon>Pseudomonadati</taxon>
        <taxon>Pseudomonadota</taxon>
        <taxon>Gammaproteobacteria</taxon>
        <taxon>Lysobacterales</taxon>
        <taxon>Lysobacteraceae</taxon>
        <taxon>Solilutibacter</taxon>
    </lineage>
</organism>
<feature type="transmembrane region" description="Helical" evidence="2">
    <location>
        <begin position="64"/>
        <end position="81"/>
    </location>
</feature>
<dbReference type="OrthoDB" id="9204728at2"/>
<feature type="transmembrane region" description="Helical" evidence="2">
    <location>
        <begin position="87"/>
        <end position="104"/>
    </location>
</feature>
<accession>A0A3M2HGM3</accession>
<name>A0A3M2HGM3_9GAMM</name>
<evidence type="ECO:0000313" key="3">
    <source>
        <dbReference type="EMBL" id="RMH88118.1"/>
    </source>
</evidence>
<keyword evidence="2" id="KW-0472">Membrane</keyword>
<dbReference type="EMBL" id="RFLY01000021">
    <property type="protein sequence ID" value="RMH88118.1"/>
    <property type="molecule type" value="Genomic_DNA"/>
</dbReference>
<dbReference type="PANTHER" id="PTHR32305:SF15">
    <property type="entry name" value="PROTEIN RHSA-RELATED"/>
    <property type="match status" value="1"/>
</dbReference>
<evidence type="ECO:0008006" key="5">
    <source>
        <dbReference type="Google" id="ProtNLM"/>
    </source>
</evidence>
<dbReference type="PANTHER" id="PTHR32305">
    <property type="match status" value="1"/>
</dbReference>
<proteinExistence type="predicted"/>
<keyword evidence="2" id="KW-1133">Transmembrane helix</keyword>
<evidence type="ECO:0000313" key="4">
    <source>
        <dbReference type="Proteomes" id="UP000275012"/>
    </source>
</evidence>
<sequence>MRNVFLIHMNARMFDPQLGRFLQVDPVVQAPENAQSWNAYTYVFNNPYAYTDPTGMIGVKERQWLAVIVGVVAAVFGQYYLAQQMYAAAFLVTVAGGAAAAGIATQSWSGAAKGAFTAALTFGIGYGVASDVAQIAAQAVTGGVMEWLQGGQFGSGFLSAGLTAIPRVTRPGAHPAPPVTAGAARGGRGGLPSRCPVPRTGGGG</sequence>
<dbReference type="InterPro" id="IPR050708">
    <property type="entry name" value="T6SS_VgrG/RHS"/>
</dbReference>
<evidence type="ECO:0000256" key="2">
    <source>
        <dbReference type="SAM" id="Phobius"/>
    </source>
</evidence>
<dbReference type="AlphaFoldDB" id="A0A3M2HGM3"/>
<protein>
    <recommendedName>
        <fullName evidence="5">RHS repeat-associated core domain-containing protein</fullName>
    </recommendedName>
</protein>